<dbReference type="InterPro" id="IPR008966">
    <property type="entry name" value="Adhesion_dom_sf"/>
</dbReference>
<evidence type="ECO:0000259" key="6">
    <source>
        <dbReference type="Pfam" id="PF00419"/>
    </source>
</evidence>
<sequence>MKLKLIALSLVLSAASSSAFAALDGGQLNFAGLVSDNTCTPHVNGGSQDGQIQLNTAVSADITAGVSATAPGVQPEPFYITVDCGATSANKSAKLSMASTFFSNNNGTLNNDDSITSPATGVNLAIHQVDNSGANLTYDQVKINDPSDIQTATMTTGIAKFNFVVSYVKESNAVPVTSGYVKSNAAYTITYE</sequence>
<dbReference type="GO" id="GO:0009289">
    <property type="term" value="C:pilus"/>
    <property type="evidence" value="ECO:0007669"/>
    <property type="project" value="UniProtKB-SubCell"/>
</dbReference>
<dbReference type="Gene3D" id="2.60.40.1090">
    <property type="entry name" value="Fimbrial-type adhesion domain"/>
    <property type="match status" value="1"/>
</dbReference>
<keyword evidence="4" id="KW-0281">Fimbrium</keyword>
<dbReference type="Pfam" id="PF00419">
    <property type="entry name" value="Fimbrial"/>
    <property type="match status" value="1"/>
</dbReference>
<evidence type="ECO:0000313" key="7">
    <source>
        <dbReference type="EMBL" id="EMM7460027.1"/>
    </source>
</evidence>
<evidence type="ECO:0000313" key="8">
    <source>
        <dbReference type="EMBL" id="HBH7044614.1"/>
    </source>
</evidence>
<proteinExistence type="inferred from homology"/>
<accession>A0A9P3S8D6</accession>
<name>A0A9P3S8D6_CITFR</name>
<protein>
    <submittedName>
        <fullName evidence="8">Fimbrial protein</fullName>
    </submittedName>
</protein>
<reference evidence="7" key="3">
    <citation type="submission" date="2024-02" db="EMBL/GenBank/DDBJ databases">
        <authorList>
            <consortium name="Clinical and Environmental Microbiology Branch: Whole genome sequencing antimicrobial resistance pathogens in the healthcare setting"/>
        </authorList>
    </citation>
    <scope>NUCLEOTIDE SEQUENCE</scope>
    <source>
        <strain evidence="7">Whole organism</strain>
    </source>
</reference>
<comment type="caution">
    <text evidence="8">The sequence shown here is derived from an EMBL/GenBank/DDBJ whole genome shotgun (WGS) entry which is preliminary data.</text>
</comment>
<gene>
    <name evidence="8" type="ORF">KV121_004758</name>
    <name evidence="7" type="ORF">P7U51_004614</name>
</gene>
<dbReference type="PANTHER" id="PTHR33420">
    <property type="entry name" value="FIMBRIAL SUBUNIT ELFA-RELATED"/>
    <property type="match status" value="1"/>
</dbReference>
<dbReference type="Proteomes" id="UP000885148">
    <property type="component" value="Unassembled WGS sequence"/>
</dbReference>
<organism evidence="8 9">
    <name type="scientific">Citrobacter freundii</name>
    <dbReference type="NCBI Taxonomy" id="546"/>
    <lineage>
        <taxon>Bacteria</taxon>
        <taxon>Pseudomonadati</taxon>
        <taxon>Pseudomonadota</taxon>
        <taxon>Gammaproteobacteria</taxon>
        <taxon>Enterobacterales</taxon>
        <taxon>Enterobacteriaceae</taxon>
        <taxon>Citrobacter</taxon>
        <taxon>Citrobacter freundii complex</taxon>
    </lineage>
</organism>
<dbReference type="InterPro" id="IPR036937">
    <property type="entry name" value="Adhesion_dom_fimbrial_sf"/>
</dbReference>
<reference evidence="8" key="1">
    <citation type="journal article" date="2018" name="Genome Biol.">
        <title>SKESA: strategic k-mer extension for scrupulous assemblies.</title>
        <authorList>
            <person name="Souvorov A."/>
            <person name="Agarwala R."/>
            <person name="Lipman D.J."/>
        </authorList>
    </citation>
    <scope>NUCLEOTIDE SEQUENCE</scope>
    <source>
        <strain evidence="8">91871</strain>
    </source>
</reference>
<dbReference type="InterPro" id="IPR000259">
    <property type="entry name" value="Adhesion_dom_fimbrial"/>
</dbReference>
<evidence type="ECO:0000256" key="1">
    <source>
        <dbReference type="ARBA" id="ARBA00004561"/>
    </source>
</evidence>
<dbReference type="InterPro" id="IPR050263">
    <property type="entry name" value="Bact_Fimbrial_Adh_Pro"/>
</dbReference>
<feature type="signal peptide" evidence="5">
    <location>
        <begin position="1"/>
        <end position="21"/>
    </location>
</feature>
<dbReference type="AlphaFoldDB" id="A0A9P3S8D6"/>
<dbReference type="RefSeq" id="WP_044712898.1">
    <property type="nucleotide sequence ID" value="NZ_AP028314.1"/>
</dbReference>
<dbReference type="EMBL" id="ABLGCN030000017">
    <property type="protein sequence ID" value="EMM7460027.1"/>
    <property type="molecule type" value="Genomic_DNA"/>
</dbReference>
<dbReference type="GO" id="GO:0043709">
    <property type="term" value="P:cell adhesion involved in single-species biofilm formation"/>
    <property type="evidence" value="ECO:0007669"/>
    <property type="project" value="TreeGrafter"/>
</dbReference>
<evidence type="ECO:0000256" key="4">
    <source>
        <dbReference type="ARBA" id="ARBA00023263"/>
    </source>
</evidence>
<evidence type="ECO:0000256" key="5">
    <source>
        <dbReference type="SAM" id="SignalP"/>
    </source>
</evidence>
<dbReference type="Proteomes" id="UP001169574">
    <property type="component" value="Unassembled WGS sequence"/>
</dbReference>
<reference evidence="8" key="2">
    <citation type="submission" date="2021-07" db="EMBL/GenBank/DDBJ databases">
        <authorList>
            <consortium name="NCBI Pathogen Detection Project"/>
        </authorList>
    </citation>
    <scope>NUCLEOTIDE SEQUENCE</scope>
    <source>
        <strain evidence="8">91871</strain>
    </source>
</reference>
<feature type="domain" description="Fimbrial-type adhesion" evidence="6">
    <location>
        <begin position="29"/>
        <end position="191"/>
    </location>
</feature>
<evidence type="ECO:0000256" key="2">
    <source>
        <dbReference type="ARBA" id="ARBA00006671"/>
    </source>
</evidence>
<dbReference type="EMBL" id="DAESCB010000025">
    <property type="protein sequence ID" value="HBH7044614.1"/>
    <property type="molecule type" value="Genomic_DNA"/>
</dbReference>
<dbReference type="SUPFAM" id="SSF49401">
    <property type="entry name" value="Bacterial adhesins"/>
    <property type="match status" value="1"/>
</dbReference>
<keyword evidence="3 5" id="KW-0732">Signal</keyword>
<evidence type="ECO:0000313" key="9">
    <source>
        <dbReference type="Proteomes" id="UP000885148"/>
    </source>
</evidence>
<comment type="subcellular location">
    <subcellularLocation>
        <location evidence="1">Fimbrium</location>
    </subcellularLocation>
</comment>
<comment type="similarity">
    <text evidence="2">Belongs to the fimbrial protein family.</text>
</comment>
<evidence type="ECO:0000256" key="3">
    <source>
        <dbReference type="ARBA" id="ARBA00022729"/>
    </source>
</evidence>
<dbReference type="PANTHER" id="PTHR33420:SF3">
    <property type="entry name" value="FIMBRIAL SUBUNIT ELFA"/>
    <property type="match status" value="1"/>
</dbReference>
<feature type="chain" id="PRO_5044465095" evidence="5">
    <location>
        <begin position="22"/>
        <end position="192"/>
    </location>
</feature>
<dbReference type="OrthoDB" id="6595105at2"/>